<dbReference type="OMA" id="WNMSEFN"/>
<evidence type="ECO:0000256" key="5">
    <source>
        <dbReference type="ARBA" id="ARBA00022989"/>
    </source>
</evidence>
<feature type="transmembrane region" description="Helical" evidence="11">
    <location>
        <begin position="715"/>
        <end position="737"/>
    </location>
</feature>
<feature type="transmembrane region" description="Helical" evidence="11">
    <location>
        <begin position="683"/>
        <end position="703"/>
    </location>
</feature>
<accession>A0A3Q3ESD9</accession>
<proteinExistence type="predicted"/>
<reference evidence="13" key="1">
    <citation type="submission" date="2025-08" db="UniProtKB">
        <authorList>
            <consortium name="Ensembl"/>
        </authorList>
    </citation>
    <scope>IDENTIFICATION</scope>
</reference>
<evidence type="ECO:0000313" key="14">
    <source>
        <dbReference type="Proteomes" id="UP000264800"/>
    </source>
</evidence>
<keyword evidence="8" id="KW-0675">Receptor</keyword>
<dbReference type="InterPro" id="IPR017978">
    <property type="entry name" value="GPCR_3_C"/>
</dbReference>
<evidence type="ECO:0000259" key="12">
    <source>
        <dbReference type="PROSITE" id="PS50259"/>
    </source>
</evidence>
<dbReference type="PANTHER" id="PTHR24061:SF506">
    <property type="entry name" value="G-PROTEIN COUPLED RECEPTOR FAMILY C GROUP 6 MEMBER A-LIKE PRECURSOR"/>
    <property type="match status" value="1"/>
</dbReference>
<protein>
    <submittedName>
        <fullName evidence="13">G-protein coupled receptor family C group 6 member A-like</fullName>
    </submittedName>
</protein>
<keyword evidence="6" id="KW-0297">G-protein coupled receptor</keyword>
<keyword evidence="14" id="KW-1185">Reference proteome</keyword>
<dbReference type="PRINTS" id="PR01176">
    <property type="entry name" value="GABABRECEPTR"/>
</dbReference>
<keyword evidence="4" id="KW-0732">Signal</keyword>
<feature type="transmembrane region" description="Helical" evidence="11">
    <location>
        <begin position="571"/>
        <end position="593"/>
    </location>
</feature>
<dbReference type="AlphaFoldDB" id="A0A3Q3ESD9"/>
<dbReference type="PROSITE" id="PS50259">
    <property type="entry name" value="G_PROTEIN_RECEP_F3_4"/>
    <property type="match status" value="1"/>
</dbReference>
<dbReference type="PANTHER" id="PTHR24061">
    <property type="entry name" value="CALCIUM-SENSING RECEPTOR-RELATED"/>
    <property type="match status" value="1"/>
</dbReference>
<dbReference type="Proteomes" id="UP000264800">
    <property type="component" value="Unplaced"/>
</dbReference>
<evidence type="ECO:0000256" key="1">
    <source>
        <dbReference type="ARBA" id="ARBA00004651"/>
    </source>
</evidence>
<organism evidence="13 14">
    <name type="scientific">Kryptolebias marmoratus</name>
    <name type="common">Mangrove killifish</name>
    <name type="synonym">Rivulus marmoratus</name>
    <dbReference type="NCBI Taxonomy" id="37003"/>
    <lineage>
        <taxon>Eukaryota</taxon>
        <taxon>Metazoa</taxon>
        <taxon>Chordata</taxon>
        <taxon>Craniata</taxon>
        <taxon>Vertebrata</taxon>
        <taxon>Euteleostomi</taxon>
        <taxon>Actinopterygii</taxon>
        <taxon>Neopterygii</taxon>
        <taxon>Teleostei</taxon>
        <taxon>Neoteleostei</taxon>
        <taxon>Acanthomorphata</taxon>
        <taxon>Ovalentaria</taxon>
        <taxon>Atherinomorphae</taxon>
        <taxon>Cyprinodontiformes</taxon>
        <taxon>Rivulidae</taxon>
        <taxon>Kryptolebias</taxon>
    </lineage>
</organism>
<dbReference type="PRINTS" id="PR00248">
    <property type="entry name" value="GPCRMGR"/>
</dbReference>
<evidence type="ECO:0000256" key="4">
    <source>
        <dbReference type="ARBA" id="ARBA00022729"/>
    </source>
</evidence>
<sequence length="800" mass="90102">MDLKDKIDDSLAEAIIMFTKENNTGLHVYSPGDIIIGGLFPIHLILKRNEILISPVDFYSYSVQMFLRTQGMIYAIEEINQRTPRLLPNITLGYDIYDTCGDVSLAIKATLQLVKNQSELQSCLLPDHINSSLPKPQTKVVIGERYSEVSTAVARILALPSVTQISYASSSEVLSKKFKFPTFFRTVPSDEFQTKAIYELVKEFNWKTVAIVGSDDEYGKYGSNRLQYIFSKSDVCVDFVEILSGDFLESSSDTNEILMDLKDKIDDSLAEAIIMFTKGTFVEAILKAVIENNMNRTWIASDSWSISAKLSTMPGIEKIGQVFGFTFKRNEVPGFRDLVRSMFNGSENDLLEYHLSHYPLCSDDPEEIIECNLSMECSDPKCLAKFVDQDESYSIYLAVQVIAEGLRRLLKCDIHSCERTEFTAFEEIQKVNITVNTTNLYFRDGDPSLGYDIVYWNKSKSNQGMRIEPIGEYWPNETITLPEDLSKTMKSINVPVLILSYMTCTECVLCGKHQYPSTLKDKCLNKTVDFLFWTDPASIILAVFAGLIIIIVIVFAVVIKLNCSTPVVKATGGCLCFLELLSLLFNACLIFNFPGTPRDRSCVGIPLFCFGISLSLSCILANLLQIQRSWIKKCSQSIPTVIIFSGISLSLTVSWLTIFPPGVSEDEETETILYQCRMKEQHFFFASIAYNAFLGITCLLVAFKSKQLPDLYKNASLIIVSMGLFLIVWIIFLPLFLSLKGKYKHAIGAATILISSYNILGCHLAPKCYIMLFRKELNNENAVSEYIRKHNEHKSLAVVK</sequence>
<feature type="transmembrane region" description="Helical" evidence="11">
    <location>
        <begin position="605"/>
        <end position="626"/>
    </location>
</feature>
<evidence type="ECO:0000256" key="7">
    <source>
        <dbReference type="ARBA" id="ARBA00023136"/>
    </source>
</evidence>
<comment type="subcellular location">
    <subcellularLocation>
        <location evidence="1">Cell membrane</location>
        <topology evidence="1">Multi-pass membrane protein</topology>
    </subcellularLocation>
</comment>
<dbReference type="FunFam" id="3.40.50.2300:FF:000016">
    <property type="entry name" value="Taste 1 receptor member 2"/>
    <property type="match status" value="1"/>
</dbReference>
<evidence type="ECO:0000256" key="2">
    <source>
        <dbReference type="ARBA" id="ARBA00022475"/>
    </source>
</evidence>
<feature type="transmembrane region" description="Helical" evidence="11">
    <location>
        <begin position="539"/>
        <end position="559"/>
    </location>
</feature>
<reference evidence="13" key="2">
    <citation type="submission" date="2025-09" db="UniProtKB">
        <authorList>
            <consortium name="Ensembl"/>
        </authorList>
    </citation>
    <scope>IDENTIFICATION</scope>
</reference>
<feature type="domain" description="G-protein coupled receptors family 3 profile" evidence="12">
    <location>
        <begin position="537"/>
        <end position="778"/>
    </location>
</feature>
<dbReference type="Ensembl" id="ENSKMAT00000004758.1">
    <property type="protein sequence ID" value="ENSKMAP00000004672.1"/>
    <property type="gene ID" value="ENSKMAG00000003564.1"/>
</dbReference>
<evidence type="ECO:0000256" key="8">
    <source>
        <dbReference type="ARBA" id="ARBA00023170"/>
    </source>
</evidence>
<dbReference type="InterPro" id="IPR000068">
    <property type="entry name" value="GPCR_3_Ca_sens_rcpt-rel"/>
</dbReference>
<evidence type="ECO:0000256" key="6">
    <source>
        <dbReference type="ARBA" id="ARBA00023040"/>
    </source>
</evidence>
<feature type="transmembrane region" description="Helical" evidence="11">
    <location>
        <begin position="743"/>
        <end position="765"/>
    </location>
</feature>
<dbReference type="GO" id="GO:0005886">
    <property type="term" value="C:plasma membrane"/>
    <property type="evidence" value="ECO:0007669"/>
    <property type="project" value="UniProtKB-SubCell"/>
</dbReference>
<evidence type="ECO:0000256" key="11">
    <source>
        <dbReference type="SAM" id="Phobius"/>
    </source>
</evidence>
<keyword evidence="10" id="KW-0807">Transducer</keyword>
<name>A0A3Q3ESD9_KRYMA</name>
<evidence type="ECO:0000313" key="13">
    <source>
        <dbReference type="Ensembl" id="ENSKMAP00000004672.1"/>
    </source>
</evidence>
<evidence type="ECO:0000256" key="3">
    <source>
        <dbReference type="ARBA" id="ARBA00022692"/>
    </source>
</evidence>
<feature type="transmembrane region" description="Helical" evidence="11">
    <location>
        <begin position="638"/>
        <end position="663"/>
    </location>
</feature>
<dbReference type="SUPFAM" id="SSF53822">
    <property type="entry name" value="Periplasmic binding protein-like I"/>
    <property type="match status" value="1"/>
</dbReference>
<keyword evidence="9" id="KW-0325">Glycoprotein</keyword>
<evidence type="ECO:0000256" key="9">
    <source>
        <dbReference type="ARBA" id="ARBA00023180"/>
    </source>
</evidence>
<keyword evidence="7 11" id="KW-0472">Membrane</keyword>
<keyword evidence="3 11" id="KW-0812">Transmembrane</keyword>
<dbReference type="InterPro" id="IPR000337">
    <property type="entry name" value="GPCR_3"/>
</dbReference>
<dbReference type="InterPro" id="IPR001828">
    <property type="entry name" value="ANF_lig-bd_rcpt"/>
</dbReference>
<keyword evidence="2" id="KW-1003">Cell membrane</keyword>
<dbReference type="Gene3D" id="3.40.50.2300">
    <property type="match status" value="2"/>
</dbReference>
<dbReference type="GO" id="GO:0004930">
    <property type="term" value="F:G protein-coupled receptor activity"/>
    <property type="evidence" value="ECO:0007669"/>
    <property type="project" value="UniProtKB-KW"/>
</dbReference>
<dbReference type="InterPro" id="IPR028082">
    <property type="entry name" value="Peripla_BP_I"/>
</dbReference>
<dbReference type="Pfam" id="PF00003">
    <property type="entry name" value="7tm_3"/>
    <property type="match status" value="1"/>
</dbReference>
<evidence type="ECO:0000256" key="10">
    <source>
        <dbReference type="ARBA" id="ARBA00023224"/>
    </source>
</evidence>
<dbReference type="GeneTree" id="ENSGT00940000158416"/>
<keyword evidence="5 11" id="KW-1133">Transmembrane helix</keyword>
<dbReference type="Pfam" id="PF01094">
    <property type="entry name" value="ANF_receptor"/>
    <property type="match status" value="1"/>
</dbReference>